<sequence>MYDVRLSRCRGETHRNVLKRWNWPGLFMRKVCYFNGGWSLSLCLLLRLVLELSAESCLHFSKKLHLVLLTRWNK</sequence>
<name>A0A0E9PZW2_ANGAN</name>
<evidence type="ECO:0000313" key="1">
    <source>
        <dbReference type="EMBL" id="JAH09787.1"/>
    </source>
</evidence>
<dbReference type="AlphaFoldDB" id="A0A0E9PZW2"/>
<accession>A0A0E9PZW2</accession>
<dbReference type="EMBL" id="GBXM01098790">
    <property type="protein sequence ID" value="JAH09787.1"/>
    <property type="molecule type" value="Transcribed_RNA"/>
</dbReference>
<reference evidence="1" key="2">
    <citation type="journal article" date="2015" name="Fish Shellfish Immunol.">
        <title>Early steps in the European eel (Anguilla anguilla)-Vibrio vulnificus interaction in the gills: Role of the RtxA13 toxin.</title>
        <authorList>
            <person name="Callol A."/>
            <person name="Pajuelo D."/>
            <person name="Ebbesson L."/>
            <person name="Teles M."/>
            <person name="MacKenzie S."/>
            <person name="Amaro C."/>
        </authorList>
    </citation>
    <scope>NUCLEOTIDE SEQUENCE</scope>
</reference>
<protein>
    <submittedName>
        <fullName evidence="1">Uncharacterized protein</fullName>
    </submittedName>
</protein>
<organism evidence="1">
    <name type="scientific">Anguilla anguilla</name>
    <name type="common">European freshwater eel</name>
    <name type="synonym">Muraena anguilla</name>
    <dbReference type="NCBI Taxonomy" id="7936"/>
    <lineage>
        <taxon>Eukaryota</taxon>
        <taxon>Metazoa</taxon>
        <taxon>Chordata</taxon>
        <taxon>Craniata</taxon>
        <taxon>Vertebrata</taxon>
        <taxon>Euteleostomi</taxon>
        <taxon>Actinopterygii</taxon>
        <taxon>Neopterygii</taxon>
        <taxon>Teleostei</taxon>
        <taxon>Anguilliformes</taxon>
        <taxon>Anguillidae</taxon>
        <taxon>Anguilla</taxon>
    </lineage>
</organism>
<proteinExistence type="predicted"/>
<reference evidence="1" key="1">
    <citation type="submission" date="2014-11" db="EMBL/GenBank/DDBJ databases">
        <authorList>
            <person name="Amaro Gonzalez C."/>
        </authorList>
    </citation>
    <scope>NUCLEOTIDE SEQUENCE</scope>
</reference>